<evidence type="ECO:0000259" key="3">
    <source>
        <dbReference type="Pfam" id="PF05569"/>
    </source>
</evidence>
<dbReference type="InterPro" id="IPR052173">
    <property type="entry name" value="Beta-lactam_resp_regulator"/>
</dbReference>
<sequence length="867" mass="97791">MEIAILSQWLVSVFVMSTVTAAVIILARILIGKNLSPKFKYYLWGIFLLRLMMVQFPESSLSIFNLLGNEASSIYLQGKEEKALVEEGMQLTTMTGQMKDEMGSSTNNPVTHDQGPLFPDKDSSNNSKDKLADGKATSTYDLEALSDVFFHISDLSKAFEQDENQLVAVNAPEESNSKIVIVIYVLGCILCFAYMLMGYISFCYKSRRLLPINDEKLLMLVEQIKKDLHIKKKIALVYGENTCIAGIFKPILILKAGYSEEEYRAILTHELIHYRYGDLLVNWCLVLLQGLYWFNPVVYFVFKQIRQDQEILCDVRVLEKTNMSRVSYSEVLFKEATMMRGSIGAIAFARKESTTKKRIEVIAKGKKLSKVGIVLGVGLVVIIGGICLTNPNTLGANKQDTINQDAKNGAIKNQDYNKQQAISEGAKDATNQQENSDAPIGNSSEVVSEIEQYRDPIDIKNIQVASIKNKELANLITSLIDTTRIEVSYDYFNNFEADYIPATITDERHIQLVLALLARSDTSTISEKDMSGNSVKNQTIVFYQKDEKLAELYINYDTLYDQGWIQYGEYRFQLDEMLFRLLAATEEYRPEGSRIPEDVIELFGKYGYTPAFLMGSSERRLPKTLEVTSADDIENLYFALSIEMSKAIGLDYGEQLGDVGVLGKSITAEIYYLVESLPESDRPISDARGIVIRHEGKIVGAHMDSGRHSAVFYTLSGKSFDEVTSLTPVDYLAETVMADFERGGYSSDEELIATYFKALVDGDTKTYFKTVSTNTWLVILFTNMDNTTLFNEGTVRQLMNTFYKKVDILDIKLSKENDKLSSNRTKIYTVNYRIETNDTSILQNGEYPRMVILTNENGKWLVAGDGF</sequence>
<dbReference type="Pfam" id="PF16112">
    <property type="entry name" value="DUF4830"/>
    <property type="match status" value="1"/>
</dbReference>
<gene>
    <name evidence="6" type="ordered locus">Clole_0316</name>
</gene>
<evidence type="ECO:0000313" key="6">
    <source>
        <dbReference type="EMBL" id="ADZ82063.1"/>
    </source>
</evidence>
<feature type="transmembrane region" description="Helical" evidence="2">
    <location>
        <begin position="368"/>
        <end position="386"/>
    </location>
</feature>
<dbReference type="RefSeq" id="WP_013655364.1">
    <property type="nucleotide sequence ID" value="NC_015275.1"/>
</dbReference>
<feature type="domain" description="DUF4829" evidence="4">
    <location>
        <begin position="749"/>
        <end position="866"/>
    </location>
</feature>
<feature type="region of interest" description="Disordered" evidence="1">
    <location>
        <begin position="99"/>
        <end position="133"/>
    </location>
</feature>
<proteinExistence type="predicted"/>
<feature type="domain" description="DUF4830" evidence="5">
    <location>
        <begin position="602"/>
        <end position="703"/>
    </location>
</feature>
<dbReference type="EMBL" id="CP002582">
    <property type="protein sequence ID" value="ADZ82063.1"/>
    <property type="molecule type" value="Genomic_DNA"/>
</dbReference>
<protein>
    <submittedName>
        <fullName evidence="6">Peptidase M56 BlaR1</fullName>
    </submittedName>
</protein>
<dbReference type="HOGENOM" id="CLU_330581_0_0_9"/>
<dbReference type="STRING" id="642492.Clole_0316"/>
<dbReference type="eggNOG" id="COG4219">
    <property type="taxonomic scope" value="Bacteria"/>
</dbReference>
<dbReference type="PANTHER" id="PTHR34978">
    <property type="entry name" value="POSSIBLE SENSOR-TRANSDUCER PROTEIN BLAR"/>
    <property type="match status" value="1"/>
</dbReference>
<evidence type="ECO:0000313" key="7">
    <source>
        <dbReference type="Proteomes" id="UP000008467"/>
    </source>
</evidence>
<reference evidence="6 7" key="1">
    <citation type="journal article" date="2011" name="J. Bacteriol.">
        <title>Complete genome sequence of the cellulose-degrading bacterium Cellulosilyticum lentocellum.</title>
        <authorList>
            <consortium name="US DOE Joint Genome Institute"/>
            <person name="Miller D.A."/>
            <person name="Suen G."/>
            <person name="Bruce D."/>
            <person name="Copeland A."/>
            <person name="Cheng J.F."/>
            <person name="Detter C."/>
            <person name="Goodwin L.A."/>
            <person name="Han C.S."/>
            <person name="Hauser L.J."/>
            <person name="Land M.L."/>
            <person name="Lapidus A."/>
            <person name="Lucas S."/>
            <person name="Meincke L."/>
            <person name="Pitluck S."/>
            <person name="Tapia R."/>
            <person name="Teshima H."/>
            <person name="Woyke T."/>
            <person name="Fox B.G."/>
            <person name="Angert E.R."/>
            <person name="Currie C.R."/>
        </authorList>
    </citation>
    <scope>NUCLEOTIDE SEQUENCE [LARGE SCALE GENOMIC DNA]</scope>
    <source>
        <strain evidence="7">ATCC 49066 / DSM 5427 / NCIMB 11756 / RHM5</strain>
    </source>
</reference>
<feature type="transmembrane region" description="Helical" evidence="2">
    <location>
        <begin position="179"/>
        <end position="202"/>
    </location>
</feature>
<keyword evidence="2" id="KW-0812">Transmembrane</keyword>
<dbReference type="PANTHER" id="PTHR34978:SF3">
    <property type="entry name" value="SLR0241 PROTEIN"/>
    <property type="match status" value="1"/>
</dbReference>
<keyword evidence="2" id="KW-0472">Membrane</keyword>
<dbReference type="InterPro" id="IPR032256">
    <property type="entry name" value="DUF4829"/>
</dbReference>
<feature type="transmembrane region" description="Helical" evidence="2">
    <location>
        <begin position="280"/>
        <end position="302"/>
    </location>
</feature>
<evidence type="ECO:0000259" key="4">
    <source>
        <dbReference type="Pfam" id="PF16111"/>
    </source>
</evidence>
<evidence type="ECO:0000256" key="1">
    <source>
        <dbReference type="SAM" id="MobiDB-lite"/>
    </source>
</evidence>
<dbReference type="Pfam" id="PF16111">
    <property type="entry name" value="DUF4829"/>
    <property type="match status" value="1"/>
</dbReference>
<organism evidence="6 7">
    <name type="scientific">Cellulosilyticum lentocellum (strain ATCC 49066 / DSM 5427 / NCIMB 11756 / RHM5)</name>
    <name type="common">Clostridium lentocellum</name>
    <dbReference type="NCBI Taxonomy" id="642492"/>
    <lineage>
        <taxon>Bacteria</taxon>
        <taxon>Bacillati</taxon>
        <taxon>Bacillota</taxon>
        <taxon>Clostridia</taxon>
        <taxon>Lachnospirales</taxon>
        <taxon>Cellulosilyticaceae</taxon>
        <taxon>Cellulosilyticum</taxon>
    </lineage>
</organism>
<keyword evidence="2" id="KW-1133">Transmembrane helix</keyword>
<dbReference type="KEGG" id="cle:Clole_0316"/>
<dbReference type="InterPro" id="IPR008756">
    <property type="entry name" value="Peptidase_M56"/>
</dbReference>
<dbReference type="Pfam" id="PF05569">
    <property type="entry name" value="Peptidase_M56"/>
    <property type="match status" value="1"/>
</dbReference>
<feature type="transmembrane region" description="Helical" evidence="2">
    <location>
        <begin position="6"/>
        <end position="27"/>
    </location>
</feature>
<accession>F2JJM1</accession>
<evidence type="ECO:0000259" key="5">
    <source>
        <dbReference type="Pfam" id="PF16112"/>
    </source>
</evidence>
<keyword evidence="7" id="KW-1185">Reference proteome</keyword>
<dbReference type="AlphaFoldDB" id="F2JJM1"/>
<dbReference type="InterPro" id="IPR032257">
    <property type="entry name" value="DUF4830"/>
</dbReference>
<feature type="compositionally biased region" description="Basic and acidic residues" evidence="1">
    <location>
        <begin position="119"/>
        <end position="133"/>
    </location>
</feature>
<evidence type="ECO:0000256" key="2">
    <source>
        <dbReference type="SAM" id="Phobius"/>
    </source>
</evidence>
<feature type="domain" description="Peptidase M56" evidence="3">
    <location>
        <begin position="167"/>
        <end position="362"/>
    </location>
</feature>
<name>F2JJM1_CELLD</name>
<dbReference type="CDD" id="cd07341">
    <property type="entry name" value="M56_BlaR1_MecR1_like"/>
    <property type="match status" value="1"/>
</dbReference>
<dbReference type="Proteomes" id="UP000008467">
    <property type="component" value="Chromosome"/>
</dbReference>